<dbReference type="AlphaFoldDB" id="A0A399ELI2"/>
<comment type="caution">
    <text evidence="2">The sequence shown here is derived from an EMBL/GenBank/DDBJ whole genome shotgun (WGS) entry which is preliminary data.</text>
</comment>
<dbReference type="InterPro" id="IPR027417">
    <property type="entry name" value="P-loop_NTPase"/>
</dbReference>
<keyword evidence="2" id="KW-0378">Hydrolase</keyword>
<feature type="domain" description="CobQ/CobB/MinD/ParA nucleotide binding" evidence="1">
    <location>
        <begin position="4"/>
        <end position="167"/>
    </location>
</feature>
<name>A0A399ELI2_9DEIN</name>
<gene>
    <name evidence="2" type="primary">soj_1</name>
    <name evidence="2" type="ORF">Mrose_02682</name>
</gene>
<protein>
    <submittedName>
        <fullName evidence="2">Chromosome-partitioning ATPase Soj</fullName>
        <ecNumber evidence="2">3.6.-.-</ecNumber>
    </submittedName>
</protein>
<keyword evidence="3" id="KW-1185">Reference proteome</keyword>
<dbReference type="Gene3D" id="3.40.50.300">
    <property type="entry name" value="P-loop containing nucleotide triphosphate hydrolases"/>
    <property type="match status" value="1"/>
</dbReference>
<dbReference type="CDD" id="cd02042">
    <property type="entry name" value="ParAB_family"/>
    <property type="match status" value="1"/>
</dbReference>
<dbReference type="PANTHER" id="PTHR13696:SF99">
    <property type="entry name" value="COBYRINIC ACID AC-DIAMIDE SYNTHASE"/>
    <property type="match status" value="1"/>
</dbReference>
<dbReference type="Pfam" id="PF01656">
    <property type="entry name" value="CbiA"/>
    <property type="match status" value="1"/>
</dbReference>
<organism evidence="2 3">
    <name type="scientific">Calidithermus roseus</name>
    <dbReference type="NCBI Taxonomy" id="1644118"/>
    <lineage>
        <taxon>Bacteria</taxon>
        <taxon>Thermotogati</taxon>
        <taxon>Deinococcota</taxon>
        <taxon>Deinococci</taxon>
        <taxon>Thermales</taxon>
        <taxon>Thermaceae</taxon>
        <taxon>Calidithermus</taxon>
    </lineage>
</organism>
<dbReference type="SUPFAM" id="SSF52540">
    <property type="entry name" value="P-loop containing nucleoside triphosphate hydrolases"/>
    <property type="match status" value="1"/>
</dbReference>
<dbReference type="RefSeq" id="WP_119279097.1">
    <property type="nucleotide sequence ID" value="NZ_QWLA01000059.1"/>
</dbReference>
<evidence type="ECO:0000313" key="2">
    <source>
        <dbReference type="EMBL" id="RIH84333.1"/>
    </source>
</evidence>
<dbReference type="PANTHER" id="PTHR13696">
    <property type="entry name" value="P-LOOP CONTAINING NUCLEOSIDE TRIPHOSPHATE HYDROLASE"/>
    <property type="match status" value="1"/>
</dbReference>
<proteinExistence type="predicted"/>
<dbReference type="OrthoDB" id="3173068at2"/>
<evidence type="ECO:0000313" key="3">
    <source>
        <dbReference type="Proteomes" id="UP000265341"/>
    </source>
</evidence>
<dbReference type="Proteomes" id="UP000265341">
    <property type="component" value="Unassembled WGS sequence"/>
</dbReference>
<evidence type="ECO:0000259" key="1">
    <source>
        <dbReference type="Pfam" id="PF01656"/>
    </source>
</evidence>
<reference evidence="2 3" key="1">
    <citation type="submission" date="2018-08" db="EMBL/GenBank/DDBJ databases">
        <title>Meiothermus roseus NBRC 110900 genome sequencing project.</title>
        <authorList>
            <person name="Da Costa M.S."/>
            <person name="Albuquerque L."/>
            <person name="Raposo P."/>
            <person name="Froufe H.J.C."/>
            <person name="Barroso C.S."/>
            <person name="Egas C."/>
        </authorList>
    </citation>
    <scope>NUCLEOTIDE SEQUENCE [LARGE SCALE GENOMIC DNA]</scope>
    <source>
        <strain evidence="2 3">NBRC 110900</strain>
    </source>
</reference>
<accession>A0A399ELI2</accession>
<dbReference type="InterPro" id="IPR002586">
    <property type="entry name" value="CobQ/CobB/MinD/ParA_Nub-bd_dom"/>
</dbReference>
<dbReference type="PIRSF" id="PIRSF009320">
    <property type="entry name" value="Nuc_binding_HP_1000"/>
    <property type="match status" value="1"/>
</dbReference>
<dbReference type="GO" id="GO:0016787">
    <property type="term" value="F:hydrolase activity"/>
    <property type="evidence" value="ECO:0007669"/>
    <property type="project" value="UniProtKB-KW"/>
</dbReference>
<dbReference type="EMBL" id="QWLA01000059">
    <property type="protein sequence ID" value="RIH84333.1"/>
    <property type="molecule type" value="Genomic_DNA"/>
</dbReference>
<sequence>MSVISIVNQKGGVGKTTAAVNLAAELAQDGPTLLVDADPQASAVGWVMRAPENKPYPAEFRAVTDPGQLERLRELDGYRWVVIDGPPALGSPLMEAALVAADLAIIPVTPSAIDLMSMVEATAVSVRRAMRRNPSLLYAVLINRVVTGTTMPLKVREAMTQEQIPVFATEWTSSTAFVGAAELGVPVQFYRGWNWRAAAREVEALAQEIREVLA</sequence>
<dbReference type="EC" id="3.6.-.-" evidence="2"/>
<dbReference type="InterPro" id="IPR050678">
    <property type="entry name" value="DNA_Partitioning_ATPase"/>
</dbReference>